<dbReference type="Proteomes" id="UP000087766">
    <property type="component" value="Chromosome 4"/>
</dbReference>
<protein>
    <submittedName>
        <fullName evidence="3">Uncharacterized protein LOC106758590</fullName>
    </submittedName>
</protein>
<dbReference type="InterPro" id="IPR038765">
    <property type="entry name" value="Papain-like_cys_pep_sf"/>
</dbReference>
<keyword evidence="1" id="KW-0812">Transmembrane</keyword>
<evidence type="ECO:0000256" key="1">
    <source>
        <dbReference type="SAM" id="Phobius"/>
    </source>
</evidence>
<evidence type="ECO:0000313" key="2">
    <source>
        <dbReference type="Proteomes" id="UP000087766"/>
    </source>
</evidence>
<sequence length="134" mass="15320">MCFVVVVFVALLFVWWCVTTTFILVVLFASTMIMHNQRKLTGVVKRLNFNAIYAGENMAKFFCMLYNRPEGSIGPLSVKQANIPSQPNLYDCGVIMLKAMEMWDGEDKYNGKSMPEYTNKELSQIRRTMLNIGS</sequence>
<dbReference type="GeneID" id="106758590"/>
<keyword evidence="2" id="KW-1185">Reference proteome</keyword>
<name>A0A3Q0EYN3_VIGRR</name>
<dbReference type="SUPFAM" id="SSF54001">
    <property type="entry name" value="Cysteine proteinases"/>
    <property type="match status" value="1"/>
</dbReference>
<dbReference type="Gene3D" id="3.40.395.10">
    <property type="entry name" value="Adenoviral Proteinase, Chain A"/>
    <property type="match status" value="1"/>
</dbReference>
<keyword evidence="1" id="KW-1133">Transmembrane helix</keyword>
<dbReference type="RefSeq" id="XP_022635529.1">
    <property type="nucleotide sequence ID" value="XM_022779808.1"/>
</dbReference>
<dbReference type="OrthoDB" id="1694156at2759"/>
<feature type="transmembrane region" description="Helical" evidence="1">
    <location>
        <begin position="6"/>
        <end position="29"/>
    </location>
</feature>
<proteinExistence type="predicted"/>
<gene>
    <name evidence="3" type="primary">LOC106758590</name>
</gene>
<evidence type="ECO:0000313" key="3">
    <source>
        <dbReference type="RefSeq" id="XP_022635529.1"/>
    </source>
</evidence>
<organism evidence="2 3">
    <name type="scientific">Vigna radiata var. radiata</name>
    <name type="common">Mung bean</name>
    <name type="synonym">Phaseolus aureus</name>
    <dbReference type="NCBI Taxonomy" id="3916"/>
    <lineage>
        <taxon>Eukaryota</taxon>
        <taxon>Viridiplantae</taxon>
        <taxon>Streptophyta</taxon>
        <taxon>Embryophyta</taxon>
        <taxon>Tracheophyta</taxon>
        <taxon>Spermatophyta</taxon>
        <taxon>Magnoliopsida</taxon>
        <taxon>eudicotyledons</taxon>
        <taxon>Gunneridae</taxon>
        <taxon>Pentapetalae</taxon>
        <taxon>rosids</taxon>
        <taxon>fabids</taxon>
        <taxon>Fabales</taxon>
        <taxon>Fabaceae</taxon>
        <taxon>Papilionoideae</taxon>
        <taxon>50 kb inversion clade</taxon>
        <taxon>NPAAA clade</taxon>
        <taxon>indigoferoid/millettioid clade</taxon>
        <taxon>Phaseoleae</taxon>
        <taxon>Vigna</taxon>
    </lineage>
</organism>
<reference evidence="2" key="1">
    <citation type="journal article" date="2014" name="Nat. Commun.">
        <title>Genome sequence of mungbean and insights into evolution within Vigna species.</title>
        <authorList>
            <person name="Kang Y.J."/>
            <person name="Kim S.K."/>
            <person name="Kim M.Y."/>
            <person name="Lestari P."/>
            <person name="Kim K.H."/>
            <person name="Ha B.K."/>
            <person name="Jun T.H."/>
            <person name="Hwang W.J."/>
            <person name="Lee T."/>
            <person name="Lee J."/>
            <person name="Shim S."/>
            <person name="Yoon M.Y."/>
            <person name="Jang Y.E."/>
            <person name="Han K.S."/>
            <person name="Taeprayoon P."/>
            <person name="Yoon N."/>
            <person name="Somta P."/>
            <person name="Tanya P."/>
            <person name="Kim K.S."/>
            <person name="Gwag J.G."/>
            <person name="Moon J.K."/>
            <person name="Lee Y.H."/>
            <person name="Park B.S."/>
            <person name="Bombarely A."/>
            <person name="Doyle J.J."/>
            <person name="Jackson S.A."/>
            <person name="Schafleitner R."/>
            <person name="Srinives P."/>
            <person name="Varshney R.K."/>
            <person name="Lee S.H."/>
        </authorList>
    </citation>
    <scope>NUCLEOTIDE SEQUENCE [LARGE SCALE GENOMIC DNA]</scope>
    <source>
        <strain evidence="2">cv. VC1973A</strain>
    </source>
</reference>
<keyword evidence="1" id="KW-0472">Membrane</keyword>
<reference evidence="3" key="2">
    <citation type="submission" date="2025-08" db="UniProtKB">
        <authorList>
            <consortium name="RefSeq"/>
        </authorList>
    </citation>
    <scope>IDENTIFICATION</scope>
    <source>
        <tissue evidence="3">Leaf</tissue>
    </source>
</reference>
<dbReference type="KEGG" id="vra:106758590"/>
<accession>A0A3Q0EYN3</accession>
<dbReference type="AlphaFoldDB" id="A0A3Q0EYN3"/>